<dbReference type="Pfam" id="PF02212">
    <property type="entry name" value="GED"/>
    <property type="match status" value="1"/>
</dbReference>
<dbReference type="InterPro" id="IPR022812">
    <property type="entry name" value="Dynamin"/>
</dbReference>
<dbReference type="InterPro" id="IPR000375">
    <property type="entry name" value="Dynamin_stalk"/>
</dbReference>
<dbReference type="Gene3D" id="1.20.120.1240">
    <property type="entry name" value="Dynamin, middle domain"/>
    <property type="match status" value="1"/>
</dbReference>
<evidence type="ECO:0000259" key="4">
    <source>
        <dbReference type="PROSITE" id="PS51718"/>
    </source>
</evidence>
<gene>
    <name evidence="6 7 8 9" type="primary">LOC113210578</name>
</gene>
<dbReference type="InterPro" id="IPR001401">
    <property type="entry name" value="Dynamin_GTPase"/>
</dbReference>
<dbReference type="Proteomes" id="UP000504606">
    <property type="component" value="Unplaced"/>
</dbReference>
<dbReference type="SUPFAM" id="SSF52540">
    <property type="entry name" value="P-loop containing nucleoside triphosphate hydrolases"/>
    <property type="match status" value="1"/>
</dbReference>
<name>A0A6J1ST28_FRAOC</name>
<dbReference type="PANTHER" id="PTHR11566">
    <property type="entry name" value="DYNAMIN"/>
    <property type="match status" value="1"/>
</dbReference>
<dbReference type="InterPro" id="IPR045063">
    <property type="entry name" value="Dynamin_N"/>
</dbReference>
<dbReference type="Pfam" id="PF00350">
    <property type="entry name" value="Dynamin_N"/>
    <property type="match status" value="1"/>
</dbReference>
<dbReference type="GO" id="GO:0005874">
    <property type="term" value="C:microtubule"/>
    <property type="evidence" value="ECO:0007669"/>
    <property type="project" value="TreeGrafter"/>
</dbReference>
<keyword evidence="1" id="KW-0547">Nucleotide-binding</keyword>
<dbReference type="RefSeq" id="XP_052130479.1">
    <property type="nucleotide sequence ID" value="XM_052274519.1"/>
</dbReference>
<dbReference type="InterPro" id="IPR020850">
    <property type="entry name" value="GED_dom"/>
</dbReference>
<feature type="domain" description="GED" evidence="3">
    <location>
        <begin position="547"/>
        <end position="636"/>
    </location>
</feature>
<dbReference type="GeneID" id="113210578"/>
<evidence type="ECO:0000313" key="7">
    <source>
        <dbReference type="RefSeq" id="XP_052130478.1"/>
    </source>
</evidence>
<dbReference type="GO" id="GO:0005525">
    <property type="term" value="F:GTP binding"/>
    <property type="evidence" value="ECO:0007669"/>
    <property type="project" value="InterPro"/>
</dbReference>
<evidence type="ECO:0000256" key="1">
    <source>
        <dbReference type="ARBA" id="ARBA00022741"/>
    </source>
</evidence>
<dbReference type="InterPro" id="IPR027417">
    <property type="entry name" value="P-loop_NTPase"/>
</dbReference>
<dbReference type="KEGG" id="foc:113210578"/>
<dbReference type="CDD" id="cd08771">
    <property type="entry name" value="DLP_1"/>
    <property type="match status" value="1"/>
</dbReference>
<dbReference type="GO" id="GO:0016020">
    <property type="term" value="C:membrane"/>
    <property type="evidence" value="ECO:0007669"/>
    <property type="project" value="TreeGrafter"/>
</dbReference>
<keyword evidence="5" id="KW-1185">Reference proteome</keyword>
<dbReference type="InterPro" id="IPR003130">
    <property type="entry name" value="GED"/>
</dbReference>
<organism evidence="5 8">
    <name type="scientific">Frankliniella occidentalis</name>
    <name type="common">Western flower thrips</name>
    <name type="synonym">Euthrips occidentalis</name>
    <dbReference type="NCBI Taxonomy" id="133901"/>
    <lineage>
        <taxon>Eukaryota</taxon>
        <taxon>Metazoa</taxon>
        <taxon>Ecdysozoa</taxon>
        <taxon>Arthropoda</taxon>
        <taxon>Hexapoda</taxon>
        <taxon>Insecta</taxon>
        <taxon>Pterygota</taxon>
        <taxon>Neoptera</taxon>
        <taxon>Paraneoptera</taxon>
        <taxon>Thysanoptera</taxon>
        <taxon>Terebrantia</taxon>
        <taxon>Thripoidea</taxon>
        <taxon>Thripidae</taxon>
        <taxon>Frankliniella</taxon>
    </lineage>
</organism>
<accession>A0A6J1ST28</accession>
<evidence type="ECO:0000313" key="6">
    <source>
        <dbReference type="RefSeq" id="XP_026284427.1"/>
    </source>
</evidence>
<proteinExistence type="predicted"/>
<dbReference type="RefSeq" id="XP_026284427.1">
    <property type="nucleotide sequence ID" value="XM_026428642.2"/>
</dbReference>
<keyword evidence="2" id="KW-0342">GTP-binding</keyword>
<dbReference type="Pfam" id="PF01031">
    <property type="entry name" value="Dynamin_M"/>
    <property type="match status" value="1"/>
</dbReference>
<protein>
    <submittedName>
        <fullName evidence="6 7">Dynamin-1-like protein isoform X1</fullName>
    </submittedName>
</protein>
<dbReference type="PRINTS" id="PR00195">
    <property type="entry name" value="DYNAMIN"/>
</dbReference>
<dbReference type="InterPro" id="IPR030381">
    <property type="entry name" value="G_DYNAMIN_dom"/>
</dbReference>
<evidence type="ECO:0000313" key="9">
    <source>
        <dbReference type="RefSeq" id="XP_052130480.1"/>
    </source>
</evidence>
<evidence type="ECO:0000256" key="2">
    <source>
        <dbReference type="ARBA" id="ARBA00023134"/>
    </source>
</evidence>
<dbReference type="GO" id="GO:0003924">
    <property type="term" value="F:GTPase activity"/>
    <property type="evidence" value="ECO:0007669"/>
    <property type="project" value="InterPro"/>
</dbReference>
<evidence type="ECO:0000313" key="8">
    <source>
        <dbReference type="RefSeq" id="XP_052130479.1"/>
    </source>
</evidence>
<sequence>MDELILCVNKLQDQFRSFSQKPVDLPQIIVVGSQSTGKSSVLESLVRRPILPRGIGMITRCPLILRLVHCPKGDKLRKRRGESYEEWGEFDKDGKIYDIGDIKSEIERRTEELAGVSKNISYTPIVLTIFSPHVLTLTLVDLPGITKVAVEDQPADIEDQIVNLINQFIKNPKSIILAVITANTDMATHECLKMAMKVDPDGTRTIAVVTKLDIMDKGTDATEILTGKCIPVKLGIIGVVNRSQEDINNGKSIEDTLRDEDDFLQKKYPALADTNGSKYLAKKLQELLIKHIINCVPAMTQSLLKKIEACKSVLAECGTEVRDEKACLDDTLNTFCQSFIKIVKGEAVDVQSVSLTGGAKICSLFKKLDISLMSVKPCEKYCLEQVILAIRQTSSVEPPLLFSERAFDELMRPLLEHTRKPSLLCIDEVSRELKSLCRNSIPQETATRFPAVAQGVTKVVDKMIDDLTGKTKEYVLQSIYIEEQHITRSQILKIVNHSNLLSVLNKDLGLLPGNPFKSSPAFIKKAKLKDFTIQESLNPATKDVRHCIILGDMLNLYYGVIANRIQDTVAKATMAYLVNGLEKSILLELATQLGSKLKELFVEENAITKLRTTKQEELKILEKSLYELQALNMETAQ</sequence>
<evidence type="ECO:0000259" key="3">
    <source>
        <dbReference type="PROSITE" id="PS51388"/>
    </source>
</evidence>
<dbReference type="GO" id="GO:0008017">
    <property type="term" value="F:microtubule binding"/>
    <property type="evidence" value="ECO:0007669"/>
    <property type="project" value="TreeGrafter"/>
</dbReference>
<dbReference type="OrthoDB" id="5061070at2759"/>
<dbReference type="PROSITE" id="PS51388">
    <property type="entry name" value="GED"/>
    <property type="match status" value="1"/>
</dbReference>
<dbReference type="SMART" id="SM00053">
    <property type="entry name" value="DYNc"/>
    <property type="match status" value="1"/>
</dbReference>
<dbReference type="RefSeq" id="XP_052130478.1">
    <property type="nucleotide sequence ID" value="XM_052274518.1"/>
</dbReference>
<dbReference type="RefSeq" id="XP_052130480.1">
    <property type="nucleotide sequence ID" value="XM_052274520.1"/>
</dbReference>
<reference evidence="6 7" key="1">
    <citation type="submission" date="2025-04" db="UniProtKB">
        <authorList>
            <consortium name="RefSeq"/>
        </authorList>
    </citation>
    <scope>IDENTIFICATION</scope>
    <source>
        <tissue evidence="6 7">Whole organism</tissue>
    </source>
</reference>
<dbReference type="AlphaFoldDB" id="A0A6J1ST28"/>
<dbReference type="PANTHER" id="PTHR11566:SF21">
    <property type="entry name" value="DYNAMIN RELATED PROTEIN 1, ISOFORM A"/>
    <property type="match status" value="1"/>
</dbReference>
<dbReference type="GO" id="GO:0005737">
    <property type="term" value="C:cytoplasm"/>
    <property type="evidence" value="ECO:0007669"/>
    <property type="project" value="TreeGrafter"/>
</dbReference>
<feature type="domain" description="Dynamin-type G" evidence="4">
    <location>
        <begin position="22"/>
        <end position="297"/>
    </location>
</feature>
<evidence type="ECO:0000313" key="5">
    <source>
        <dbReference type="Proteomes" id="UP000504606"/>
    </source>
</evidence>
<dbReference type="Gene3D" id="3.40.50.300">
    <property type="entry name" value="P-loop containing nucleotide triphosphate hydrolases"/>
    <property type="match status" value="1"/>
</dbReference>
<dbReference type="PROSITE" id="PS51718">
    <property type="entry name" value="G_DYNAMIN_2"/>
    <property type="match status" value="1"/>
</dbReference>